<dbReference type="GO" id="GO:0005730">
    <property type="term" value="C:nucleolus"/>
    <property type="evidence" value="ECO:0007669"/>
    <property type="project" value="UniProtKB-SubCell"/>
</dbReference>
<feature type="compositionally biased region" description="Low complexity" evidence="8">
    <location>
        <begin position="23"/>
        <end position="71"/>
    </location>
</feature>
<accession>A0A067TYU0</accession>
<proteinExistence type="inferred from homology"/>
<name>A0A067TYU0_GALM3</name>
<dbReference type="EMBL" id="KL142368">
    <property type="protein sequence ID" value="KDR84233.1"/>
    <property type="molecule type" value="Genomic_DNA"/>
</dbReference>
<keyword evidence="5" id="KW-0690">Ribosome biogenesis</keyword>
<dbReference type="Proteomes" id="UP000027222">
    <property type="component" value="Unassembled WGS sequence"/>
</dbReference>
<dbReference type="AlphaFoldDB" id="A0A067TYU0"/>
<evidence type="ECO:0000256" key="4">
    <source>
        <dbReference type="ARBA" id="ARBA00015339"/>
    </source>
</evidence>
<evidence type="ECO:0000256" key="5">
    <source>
        <dbReference type="ARBA" id="ARBA00022517"/>
    </source>
</evidence>
<keyword evidence="7" id="KW-0687">Ribonucleoprotein</keyword>
<sequence length="196" mass="21110">MAPAAAKPSTQRKRNRKRKRRAASSSSSSSSESDSSDNEVSQSVAQVKPTTKPTPVTESSSSESSSDSSSSDSEEEEVKADPSSLRGRQTEKAAPKGPRMFSPSPSPPPAHLPSFLPPENAESFGAQEQQLKDKFRQFWMSSVVDGFKDDLEEIRKEPNLGTSRLALLIDSLASGADIFNTSSDDTGTNEMEVVLN</sequence>
<evidence type="ECO:0000256" key="1">
    <source>
        <dbReference type="ARBA" id="ARBA00003035"/>
    </source>
</evidence>
<feature type="domain" description="Ribosome-assembly protein 3 C-terminal" evidence="9">
    <location>
        <begin position="135"/>
        <end position="180"/>
    </location>
</feature>
<comment type="similarity">
    <text evidence="3">Belongs to the RSA3 family.</text>
</comment>
<dbReference type="PANTHER" id="PTHR28127:SF1">
    <property type="entry name" value="RIBOSOME ASSEMBLY PROTEIN 3"/>
    <property type="match status" value="1"/>
</dbReference>
<evidence type="ECO:0000256" key="2">
    <source>
        <dbReference type="ARBA" id="ARBA00004604"/>
    </source>
</evidence>
<dbReference type="GO" id="GO:0030687">
    <property type="term" value="C:preribosome, large subunit precursor"/>
    <property type="evidence" value="ECO:0007669"/>
    <property type="project" value="TreeGrafter"/>
</dbReference>
<organism evidence="10 11">
    <name type="scientific">Galerina marginata (strain CBS 339.88)</name>
    <dbReference type="NCBI Taxonomy" id="685588"/>
    <lineage>
        <taxon>Eukaryota</taxon>
        <taxon>Fungi</taxon>
        <taxon>Dikarya</taxon>
        <taxon>Basidiomycota</taxon>
        <taxon>Agaricomycotina</taxon>
        <taxon>Agaricomycetes</taxon>
        <taxon>Agaricomycetidae</taxon>
        <taxon>Agaricales</taxon>
        <taxon>Agaricineae</taxon>
        <taxon>Strophariaceae</taxon>
        <taxon>Galerina</taxon>
    </lineage>
</organism>
<dbReference type="InterPro" id="IPR051898">
    <property type="entry name" value="Ribosome_Assembly_3"/>
</dbReference>
<dbReference type="InterPro" id="IPR028217">
    <property type="entry name" value="Rsa3_C"/>
</dbReference>
<keyword evidence="6" id="KW-0539">Nucleus</keyword>
<comment type="function">
    <text evidence="1">Required for efficient biogenesis of the 60S ribosomal subunit.</text>
</comment>
<evidence type="ECO:0000256" key="3">
    <source>
        <dbReference type="ARBA" id="ARBA00006256"/>
    </source>
</evidence>
<evidence type="ECO:0000313" key="10">
    <source>
        <dbReference type="EMBL" id="KDR84233.1"/>
    </source>
</evidence>
<protein>
    <recommendedName>
        <fullName evidence="4">Ribosome assembly protein 3</fullName>
    </recommendedName>
</protein>
<reference evidence="11" key="1">
    <citation type="journal article" date="2014" name="Proc. Natl. Acad. Sci. U.S.A.">
        <title>Extensive sampling of basidiomycete genomes demonstrates inadequacy of the white-rot/brown-rot paradigm for wood decay fungi.</title>
        <authorList>
            <person name="Riley R."/>
            <person name="Salamov A.A."/>
            <person name="Brown D.W."/>
            <person name="Nagy L.G."/>
            <person name="Floudas D."/>
            <person name="Held B.W."/>
            <person name="Levasseur A."/>
            <person name="Lombard V."/>
            <person name="Morin E."/>
            <person name="Otillar R."/>
            <person name="Lindquist E.A."/>
            <person name="Sun H."/>
            <person name="LaButti K.M."/>
            <person name="Schmutz J."/>
            <person name="Jabbour D."/>
            <person name="Luo H."/>
            <person name="Baker S.E."/>
            <person name="Pisabarro A.G."/>
            <person name="Walton J.D."/>
            <person name="Blanchette R.A."/>
            <person name="Henrissat B."/>
            <person name="Martin F."/>
            <person name="Cullen D."/>
            <person name="Hibbett D.S."/>
            <person name="Grigoriev I.V."/>
        </authorList>
    </citation>
    <scope>NUCLEOTIDE SEQUENCE [LARGE SCALE GENOMIC DNA]</scope>
    <source>
        <strain evidence="11">CBS 339.88</strain>
    </source>
</reference>
<evidence type="ECO:0000259" key="9">
    <source>
        <dbReference type="Pfam" id="PF14615"/>
    </source>
</evidence>
<dbReference type="STRING" id="685588.A0A067TYU0"/>
<dbReference type="OrthoDB" id="69550at2759"/>
<feature type="region of interest" description="Disordered" evidence="8">
    <location>
        <begin position="1"/>
        <end position="129"/>
    </location>
</feature>
<keyword evidence="11" id="KW-1185">Reference proteome</keyword>
<evidence type="ECO:0000256" key="8">
    <source>
        <dbReference type="SAM" id="MobiDB-lite"/>
    </source>
</evidence>
<dbReference type="PANTHER" id="PTHR28127">
    <property type="entry name" value="RIBOSOME ASSEMBLY PROTEIN 3"/>
    <property type="match status" value="1"/>
</dbReference>
<comment type="subcellular location">
    <subcellularLocation>
        <location evidence="2">Nucleus</location>
        <location evidence="2">Nucleolus</location>
    </subcellularLocation>
</comment>
<dbReference type="HOGENOM" id="CLU_116417_1_0_1"/>
<dbReference type="GO" id="GO:0000027">
    <property type="term" value="P:ribosomal large subunit assembly"/>
    <property type="evidence" value="ECO:0007669"/>
    <property type="project" value="TreeGrafter"/>
</dbReference>
<dbReference type="Pfam" id="PF14615">
    <property type="entry name" value="Rsa3"/>
    <property type="match status" value="1"/>
</dbReference>
<evidence type="ECO:0000313" key="11">
    <source>
        <dbReference type="Proteomes" id="UP000027222"/>
    </source>
</evidence>
<evidence type="ECO:0000256" key="6">
    <source>
        <dbReference type="ARBA" id="ARBA00023242"/>
    </source>
</evidence>
<gene>
    <name evidence="10" type="ORF">GALMADRAFT_133584</name>
</gene>
<feature type="compositionally biased region" description="Basic residues" evidence="8">
    <location>
        <begin position="10"/>
        <end position="22"/>
    </location>
</feature>
<evidence type="ECO:0000256" key="7">
    <source>
        <dbReference type="ARBA" id="ARBA00023274"/>
    </source>
</evidence>